<organism evidence="2 3">
    <name type="scientific">Rhodococcus wratislaviensis</name>
    <name type="common">Tsukamurella wratislaviensis</name>
    <dbReference type="NCBI Taxonomy" id="44752"/>
    <lineage>
        <taxon>Bacteria</taxon>
        <taxon>Bacillati</taxon>
        <taxon>Actinomycetota</taxon>
        <taxon>Actinomycetes</taxon>
        <taxon>Mycobacteriales</taxon>
        <taxon>Nocardiaceae</taxon>
        <taxon>Rhodococcus</taxon>
    </lineage>
</organism>
<dbReference type="Proteomes" id="UP000287519">
    <property type="component" value="Unassembled WGS sequence"/>
</dbReference>
<gene>
    <name evidence="2" type="ORF">Rhow_008085</name>
</gene>
<keyword evidence="1" id="KW-0472">Membrane</keyword>
<evidence type="ECO:0000256" key="1">
    <source>
        <dbReference type="SAM" id="Phobius"/>
    </source>
</evidence>
<keyword evidence="1" id="KW-0812">Transmembrane</keyword>
<feature type="transmembrane region" description="Helical" evidence="1">
    <location>
        <begin position="31"/>
        <end position="59"/>
    </location>
</feature>
<dbReference type="RefSeq" id="WP_225858456.1">
    <property type="nucleotide sequence ID" value="NZ_BHYM01000080.1"/>
</dbReference>
<proteinExistence type="predicted"/>
<dbReference type="AlphaFoldDB" id="A0A402CJM8"/>
<sequence>MTTAARSFDFEPARNAGRSARLRYGARLSDAAIMFGAVSIASFWTFGFGIILGAVALVAGALAVWHPDVADHESTSFEALLGMLAGVFGIAAGLIFLVSAWPNL</sequence>
<reference evidence="2 3" key="1">
    <citation type="submission" date="2018-11" db="EMBL/GenBank/DDBJ databases">
        <title>Microbial catabolism of amino acid.</title>
        <authorList>
            <person name="Hibi M."/>
            <person name="Ogawa J."/>
        </authorList>
    </citation>
    <scope>NUCLEOTIDE SEQUENCE [LARGE SCALE GENOMIC DNA]</scope>
    <source>
        <strain evidence="2 3">C31-06</strain>
    </source>
</reference>
<evidence type="ECO:0000313" key="3">
    <source>
        <dbReference type="Proteomes" id="UP000287519"/>
    </source>
</evidence>
<accession>A0A402CJM8</accession>
<feature type="transmembrane region" description="Helical" evidence="1">
    <location>
        <begin position="79"/>
        <end position="101"/>
    </location>
</feature>
<name>A0A402CJM8_RHOWR</name>
<protein>
    <submittedName>
        <fullName evidence="2">Uncharacterized protein</fullName>
    </submittedName>
</protein>
<dbReference type="EMBL" id="BHYM01000080">
    <property type="protein sequence ID" value="GCE43787.1"/>
    <property type="molecule type" value="Genomic_DNA"/>
</dbReference>
<evidence type="ECO:0000313" key="2">
    <source>
        <dbReference type="EMBL" id="GCE43787.1"/>
    </source>
</evidence>
<keyword evidence="3" id="KW-1185">Reference proteome</keyword>
<comment type="caution">
    <text evidence="2">The sequence shown here is derived from an EMBL/GenBank/DDBJ whole genome shotgun (WGS) entry which is preliminary data.</text>
</comment>
<keyword evidence="1" id="KW-1133">Transmembrane helix</keyword>